<sequence length="606" mass="66894">MHADLLRLSPALTATLQQDAPTPHEQQRLAVLDSYCVLDTQPDVLCDLVTELACSLFGTEIALVSLVAEQRQWFKSRRGLEAPGTPRSQSFCSHAIEQDEVMVVPDACQDARFAANPLVTGAPGIRFYAGAPLQTADGVRLGTLCVISTSPRTEFTRAERLTLRQLAAVVMARLDTLRAASYMDSLTALPNRSRLDADLQELAAFGPEGGRQSGKLTAVAVDICDRIYLRDMIKALGWDYVEGFLIQAMDQLRQALGEVALYRIGTTTFAYLERRDRWQPQVERVERAFAGTVEHQGIPHRLQISVGIVPLAQCGEVGELVPSLLTAADMARESGVLHCSYEQPLGRQQKHSFELLSAIPGALLSADQLWLEFQPKIALSSGQCAGVEALLRWRHPVHGVVSPALFIPLAEKTALIRQVTLWVLQHGIEQAAAWARQGRAIPVAINVSARDFDNDDLVQTLAVQLRRHRIPAGLIEIEFTESAMSKNPEKLYGRIQEIKRLGVKVAIDDFGAGFSNLSYLKNIPADYLKIDQSFIRSMESNYSDQQIVPSMIHLGQKLGFAVVAEGVETEKCRRILHHLGCEFGQGYGIARPMTAADTWDWIAARD</sequence>
<evidence type="ECO:0000313" key="3">
    <source>
        <dbReference type="Proteomes" id="UP000214747"/>
    </source>
</evidence>
<dbReference type="CDD" id="cd01948">
    <property type="entry name" value="EAL"/>
    <property type="match status" value="1"/>
</dbReference>
<dbReference type="Gene3D" id="3.30.450.40">
    <property type="match status" value="1"/>
</dbReference>
<dbReference type="AlphaFoldDB" id="A0A225SSB4"/>
<dbReference type="Proteomes" id="UP000214747">
    <property type="component" value="Unassembled WGS sequence"/>
</dbReference>
<reference evidence="2 3" key="1">
    <citation type="journal article" date="2010" name="Int. J. Syst. Evol. Microbiol.">
        <title>Reclassification of Herbaspirillum putei as a later heterotypic synonym of Herbaspirillum huttiense, with the description of H. huttiense subsp. huttiense subsp. nov. and H. huttiense subsp. putei subsp. nov., comb. nov., and description of Herbaspirillum aquaticum sp. nov.</title>
        <authorList>
            <person name="Dobritsa A.P."/>
            <person name="Reddy M.C."/>
            <person name="Samadpour M."/>
        </authorList>
    </citation>
    <scope>NUCLEOTIDE SEQUENCE [LARGE SCALE GENOMIC DNA]</scope>
    <source>
        <strain evidence="2 3">IEH 4430</strain>
    </source>
</reference>
<dbReference type="InterPro" id="IPR000160">
    <property type="entry name" value="GGDEF_dom"/>
</dbReference>
<dbReference type="RefSeq" id="WP_088756027.1">
    <property type="nucleotide sequence ID" value="NZ_NJGV01000015.1"/>
</dbReference>
<dbReference type="SMART" id="SM00267">
    <property type="entry name" value="GGDEF"/>
    <property type="match status" value="1"/>
</dbReference>
<gene>
    <name evidence="2" type="ORF">CEJ45_15800</name>
</gene>
<dbReference type="SUPFAM" id="SSF141868">
    <property type="entry name" value="EAL domain-like"/>
    <property type="match status" value="1"/>
</dbReference>
<dbReference type="EMBL" id="NJGV01000015">
    <property type="protein sequence ID" value="OWY33684.1"/>
    <property type="molecule type" value="Genomic_DNA"/>
</dbReference>
<dbReference type="SUPFAM" id="SSF55073">
    <property type="entry name" value="Nucleotide cyclase"/>
    <property type="match status" value="1"/>
</dbReference>
<dbReference type="SMART" id="SM00052">
    <property type="entry name" value="EAL"/>
    <property type="match status" value="1"/>
</dbReference>
<dbReference type="Pfam" id="PF01590">
    <property type="entry name" value="GAF"/>
    <property type="match status" value="1"/>
</dbReference>
<dbReference type="InterPro" id="IPR001633">
    <property type="entry name" value="EAL_dom"/>
</dbReference>
<dbReference type="GO" id="GO:0071111">
    <property type="term" value="F:cyclic-guanylate-specific phosphodiesterase activity"/>
    <property type="evidence" value="ECO:0007669"/>
    <property type="project" value="InterPro"/>
</dbReference>
<dbReference type="SUPFAM" id="SSF55781">
    <property type="entry name" value="GAF domain-like"/>
    <property type="match status" value="1"/>
</dbReference>
<dbReference type="Pfam" id="PF00563">
    <property type="entry name" value="EAL"/>
    <property type="match status" value="1"/>
</dbReference>
<dbReference type="InterPro" id="IPR029787">
    <property type="entry name" value="Nucleotide_cyclase"/>
</dbReference>
<dbReference type="Gene3D" id="3.30.70.270">
    <property type="match status" value="1"/>
</dbReference>
<dbReference type="InterPro" id="IPR029016">
    <property type="entry name" value="GAF-like_dom_sf"/>
</dbReference>
<dbReference type="InterPro" id="IPR003018">
    <property type="entry name" value="GAF"/>
</dbReference>
<accession>A0A225SSB4</accession>
<evidence type="ECO:0000313" key="2">
    <source>
        <dbReference type="EMBL" id="OWY33684.1"/>
    </source>
</evidence>
<dbReference type="PANTHER" id="PTHR33121">
    <property type="entry name" value="CYCLIC DI-GMP PHOSPHODIESTERASE PDEF"/>
    <property type="match status" value="1"/>
</dbReference>
<dbReference type="SMART" id="SM00065">
    <property type="entry name" value="GAF"/>
    <property type="match status" value="1"/>
</dbReference>
<comment type="caution">
    <text evidence="2">The sequence shown here is derived from an EMBL/GenBank/DDBJ whole genome shotgun (WGS) entry which is preliminary data.</text>
</comment>
<dbReference type="Pfam" id="PF00990">
    <property type="entry name" value="GGDEF"/>
    <property type="match status" value="1"/>
</dbReference>
<dbReference type="Gene3D" id="3.20.20.450">
    <property type="entry name" value="EAL domain"/>
    <property type="match status" value="1"/>
</dbReference>
<dbReference type="InterPro" id="IPR050706">
    <property type="entry name" value="Cyclic-di-GMP_PDE-like"/>
</dbReference>
<dbReference type="PROSITE" id="PS50883">
    <property type="entry name" value="EAL"/>
    <property type="match status" value="1"/>
</dbReference>
<dbReference type="PANTHER" id="PTHR33121:SF19">
    <property type="entry name" value="CYCLIC DI-GMP PHOSPHODIESTERASE PA2567"/>
    <property type="match status" value="1"/>
</dbReference>
<keyword evidence="3" id="KW-1185">Reference proteome</keyword>
<feature type="domain" description="EAL" evidence="1">
    <location>
        <begin position="352"/>
        <end position="606"/>
    </location>
</feature>
<dbReference type="InterPro" id="IPR035919">
    <property type="entry name" value="EAL_sf"/>
</dbReference>
<name>A0A225SSB4_9BURK</name>
<evidence type="ECO:0000259" key="1">
    <source>
        <dbReference type="PROSITE" id="PS50883"/>
    </source>
</evidence>
<proteinExistence type="predicted"/>
<protein>
    <submittedName>
        <fullName evidence="2">Sensor domain-containing phosphodiesterase</fullName>
    </submittedName>
</protein>
<organism evidence="2 3">
    <name type="scientific">Herbaspirillum aquaticum</name>
    <dbReference type="NCBI Taxonomy" id="568783"/>
    <lineage>
        <taxon>Bacteria</taxon>
        <taxon>Pseudomonadati</taxon>
        <taxon>Pseudomonadota</taxon>
        <taxon>Betaproteobacteria</taxon>
        <taxon>Burkholderiales</taxon>
        <taxon>Oxalobacteraceae</taxon>
        <taxon>Herbaspirillum</taxon>
    </lineage>
</organism>
<dbReference type="InterPro" id="IPR043128">
    <property type="entry name" value="Rev_trsase/Diguanyl_cyclase"/>
</dbReference>